<dbReference type="Pfam" id="PF13174">
    <property type="entry name" value="TPR_6"/>
    <property type="match status" value="1"/>
</dbReference>
<dbReference type="PROSITE" id="PS50005">
    <property type="entry name" value="TPR"/>
    <property type="match status" value="1"/>
</dbReference>
<proteinExistence type="inferred from homology"/>
<keyword evidence="1" id="KW-0131">Cell cycle</keyword>
<reference evidence="4" key="1">
    <citation type="journal article" date="2014" name="Int. J. Syst. Evol. Microbiol.">
        <title>Complete genome of a new Firmicutes species belonging to the dominant human colonic microbiota ('Ruminococcus bicirculans') reveals two chromosomes and a selective capacity to utilize plant glucans.</title>
        <authorList>
            <consortium name="NISC Comparative Sequencing Program"/>
            <person name="Wegmann U."/>
            <person name="Louis P."/>
            <person name="Goesmann A."/>
            <person name="Henrissat B."/>
            <person name="Duncan S.H."/>
            <person name="Flint H.J."/>
        </authorList>
    </citation>
    <scope>NUCLEOTIDE SEQUENCE</scope>
    <source>
        <strain evidence="4">NBRC 107169</strain>
    </source>
</reference>
<feature type="coiled-coil region" evidence="1">
    <location>
        <begin position="90"/>
        <end position="124"/>
    </location>
</feature>
<comment type="caution">
    <text evidence="4">The sequence shown here is derived from an EMBL/GenBank/DDBJ whole genome shotgun (WGS) entry which is preliminary data.</text>
</comment>
<dbReference type="Pfam" id="PF13432">
    <property type="entry name" value="TPR_16"/>
    <property type="match status" value="1"/>
</dbReference>
<feature type="region of interest" description="Disordered" evidence="3">
    <location>
        <begin position="136"/>
        <end position="169"/>
    </location>
</feature>
<name>A0ABQ5UNI1_9HYPH</name>
<organism evidence="4 5">
    <name type="scientific">Maritalea porphyrae</name>
    <dbReference type="NCBI Taxonomy" id="880732"/>
    <lineage>
        <taxon>Bacteria</taxon>
        <taxon>Pseudomonadati</taxon>
        <taxon>Pseudomonadota</taxon>
        <taxon>Alphaproteobacteria</taxon>
        <taxon>Hyphomicrobiales</taxon>
        <taxon>Devosiaceae</taxon>
        <taxon>Maritalea</taxon>
    </lineage>
</organism>
<comment type="subcellular location">
    <subcellularLocation>
        <location evidence="1">Periplasm</location>
    </subcellularLocation>
</comment>
<dbReference type="InterPro" id="IPR011990">
    <property type="entry name" value="TPR-like_helical_dom_sf"/>
</dbReference>
<evidence type="ECO:0000256" key="3">
    <source>
        <dbReference type="SAM" id="MobiDB-lite"/>
    </source>
</evidence>
<dbReference type="SUPFAM" id="SSF48452">
    <property type="entry name" value="TPR-like"/>
    <property type="match status" value="1"/>
</dbReference>
<evidence type="ECO:0000256" key="1">
    <source>
        <dbReference type="HAMAP-Rule" id="MF_02066"/>
    </source>
</evidence>
<protein>
    <recommendedName>
        <fullName evidence="1">Cell division coordinator CpoB</fullName>
    </recommendedName>
</protein>
<evidence type="ECO:0000313" key="4">
    <source>
        <dbReference type="EMBL" id="GLQ16217.1"/>
    </source>
</evidence>
<keyword evidence="1" id="KW-0574">Periplasm</keyword>
<sequence length="328" mass="36037">MRDKNTLRLRLALMAGGAIVAGMVSVSAFAGMSDPNSVSSRIDALTLQSNQLSQQLFEMQSGLGNGANITPPQPIKMAHSSQTGAINVRLDQIENQMRVLNGQVEGLQFQITQMQTLLERMQEDYEFRFQELEGGSLGKTSAAPQPDSATPSERLPQTQTDNAQTSDETLQSTVNTLGTLSVDQNGQPLDLNFNPGTTLSEADGDAQYEAGYEAIVRGDYLFAQDQFSQFVALYPSHPNAADAHHWLGEALMQNGETEEAAEVFLEGYERFPTAARAPDMVLKLGIVLAKNGERETACRTFVEVLRKFPELPKSFKTRVQKEQRQSQC</sequence>
<keyword evidence="1" id="KW-0132">Cell division</keyword>
<dbReference type="InterPro" id="IPR019734">
    <property type="entry name" value="TPR_rpt"/>
</dbReference>
<reference evidence="4" key="2">
    <citation type="submission" date="2023-01" db="EMBL/GenBank/DDBJ databases">
        <title>Draft genome sequence of Maritalea porphyrae strain NBRC 107169.</title>
        <authorList>
            <person name="Sun Q."/>
            <person name="Mori K."/>
        </authorList>
    </citation>
    <scope>NUCLEOTIDE SEQUENCE</scope>
    <source>
        <strain evidence="4">NBRC 107169</strain>
    </source>
</reference>
<feature type="repeat" description="TPR" evidence="2">
    <location>
        <begin position="241"/>
        <end position="274"/>
    </location>
</feature>
<keyword evidence="5" id="KW-1185">Reference proteome</keyword>
<comment type="similarity">
    <text evidence="1">Belongs to the CpoB family.</text>
</comment>
<feature type="compositionally biased region" description="Polar residues" evidence="3">
    <location>
        <begin position="138"/>
        <end position="169"/>
    </location>
</feature>
<dbReference type="InterPro" id="IPR014162">
    <property type="entry name" value="CpoB_C"/>
</dbReference>
<keyword evidence="2" id="KW-0802">TPR repeat</keyword>
<gene>
    <name evidence="1" type="primary">cpoB</name>
    <name evidence="4" type="ORF">GCM10007879_04660</name>
</gene>
<dbReference type="EMBL" id="BSNI01000001">
    <property type="protein sequence ID" value="GLQ16217.1"/>
    <property type="molecule type" value="Genomic_DNA"/>
</dbReference>
<dbReference type="Proteomes" id="UP001161405">
    <property type="component" value="Unassembled WGS sequence"/>
</dbReference>
<accession>A0ABQ5UNI1</accession>
<keyword evidence="1" id="KW-0175">Coiled coil</keyword>
<dbReference type="NCBIfam" id="TIGR02795">
    <property type="entry name" value="tol_pal_ybgF"/>
    <property type="match status" value="1"/>
</dbReference>
<dbReference type="HAMAP" id="MF_02066">
    <property type="entry name" value="CpoB"/>
    <property type="match status" value="1"/>
</dbReference>
<dbReference type="InterPro" id="IPR034706">
    <property type="entry name" value="CpoB"/>
</dbReference>
<evidence type="ECO:0000313" key="5">
    <source>
        <dbReference type="Proteomes" id="UP001161405"/>
    </source>
</evidence>
<dbReference type="Gene3D" id="1.25.40.10">
    <property type="entry name" value="Tetratricopeptide repeat domain"/>
    <property type="match status" value="1"/>
</dbReference>
<dbReference type="RefSeq" id="WP_284361685.1">
    <property type="nucleotide sequence ID" value="NZ_BSNI01000001.1"/>
</dbReference>
<comment type="function">
    <text evidence="1">Mediates coordination of peptidoglycan synthesis and outer membrane constriction during cell division.</text>
</comment>
<evidence type="ECO:0000256" key="2">
    <source>
        <dbReference type="PROSITE-ProRule" id="PRU00339"/>
    </source>
</evidence>
<keyword evidence="1" id="KW-0732">Signal</keyword>